<evidence type="ECO:0000313" key="1">
    <source>
        <dbReference type="EMBL" id="CAG8822041.1"/>
    </source>
</evidence>
<keyword evidence="2" id="KW-1185">Reference proteome</keyword>
<comment type="caution">
    <text evidence="1">The sequence shown here is derived from an EMBL/GenBank/DDBJ whole genome shotgun (WGS) entry which is preliminary data.</text>
</comment>
<reference evidence="1" key="1">
    <citation type="submission" date="2021-06" db="EMBL/GenBank/DDBJ databases">
        <authorList>
            <person name="Kallberg Y."/>
            <person name="Tangrot J."/>
            <person name="Rosling A."/>
        </authorList>
    </citation>
    <scope>NUCLEOTIDE SEQUENCE</scope>
    <source>
        <strain evidence="1">MA461A</strain>
    </source>
</reference>
<sequence>DKEWFSNILVTPAEDQNKSVDGYDTLSKKPELYSYPQLYYSEEYNIIPIGFIIQEAHI</sequence>
<protein>
    <submittedName>
        <fullName evidence="1">6683_t:CDS:1</fullName>
    </submittedName>
</protein>
<organism evidence="1 2">
    <name type="scientific">Racocetra persica</name>
    <dbReference type="NCBI Taxonomy" id="160502"/>
    <lineage>
        <taxon>Eukaryota</taxon>
        <taxon>Fungi</taxon>
        <taxon>Fungi incertae sedis</taxon>
        <taxon>Mucoromycota</taxon>
        <taxon>Glomeromycotina</taxon>
        <taxon>Glomeromycetes</taxon>
        <taxon>Diversisporales</taxon>
        <taxon>Gigasporaceae</taxon>
        <taxon>Racocetra</taxon>
    </lineage>
</organism>
<name>A0ACA9S2R7_9GLOM</name>
<proteinExistence type="predicted"/>
<evidence type="ECO:0000313" key="2">
    <source>
        <dbReference type="Proteomes" id="UP000789920"/>
    </source>
</evidence>
<gene>
    <name evidence="1" type="ORF">RPERSI_LOCUS25714</name>
</gene>
<feature type="non-terminal residue" evidence="1">
    <location>
        <position position="58"/>
    </location>
</feature>
<accession>A0ACA9S2R7</accession>
<dbReference type="Proteomes" id="UP000789920">
    <property type="component" value="Unassembled WGS sequence"/>
</dbReference>
<feature type="non-terminal residue" evidence="1">
    <location>
        <position position="1"/>
    </location>
</feature>
<dbReference type="EMBL" id="CAJVQC010085698">
    <property type="protein sequence ID" value="CAG8822041.1"/>
    <property type="molecule type" value="Genomic_DNA"/>
</dbReference>